<organism evidence="10 11">
    <name type="scientific">Postia placenta MAD-698-R-SB12</name>
    <dbReference type="NCBI Taxonomy" id="670580"/>
    <lineage>
        <taxon>Eukaryota</taxon>
        <taxon>Fungi</taxon>
        <taxon>Dikarya</taxon>
        <taxon>Basidiomycota</taxon>
        <taxon>Agaricomycotina</taxon>
        <taxon>Agaricomycetes</taxon>
        <taxon>Polyporales</taxon>
        <taxon>Adustoporiaceae</taxon>
        <taxon>Rhodonia</taxon>
    </lineage>
</organism>
<dbReference type="PANTHER" id="PTHR31313">
    <property type="entry name" value="TY1 ENHANCER ACTIVATOR"/>
    <property type="match status" value="1"/>
</dbReference>
<dbReference type="Pfam" id="PF04082">
    <property type="entry name" value="Fungal_trans"/>
    <property type="match status" value="2"/>
</dbReference>
<evidence type="ECO:0000256" key="8">
    <source>
        <dbReference type="SAM" id="MobiDB-lite"/>
    </source>
</evidence>
<dbReference type="OrthoDB" id="2123952at2759"/>
<evidence type="ECO:0000256" key="3">
    <source>
        <dbReference type="ARBA" id="ARBA00022833"/>
    </source>
</evidence>
<evidence type="ECO:0000256" key="4">
    <source>
        <dbReference type="ARBA" id="ARBA00023015"/>
    </source>
</evidence>
<feature type="region of interest" description="Disordered" evidence="8">
    <location>
        <begin position="205"/>
        <end position="268"/>
    </location>
</feature>
<keyword evidence="11" id="KW-1185">Reference proteome</keyword>
<dbReference type="CDD" id="cd12148">
    <property type="entry name" value="fungal_TF_MHR"/>
    <property type="match status" value="1"/>
</dbReference>
<dbReference type="SMART" id="SM00066">
    <property type="entry name" value="GAL4"/>
    <property type="match status" value="1"/>
</dbReference>
<gene>
    <name evidence="10" type="ORF">POSPLADRAFT_1164524</name>
</gene>
<dbReference type="InterPro" id="IPR001138">
    <property type="entry name" value="Zn2Cys6_DnaBD"/>
</dbReference>
<evidence type="ECO:0000256" key="2">
    <source>
        <dbReference type="ARBA" id="ARBA00022723"/>
    </source>
</evidence>
<reference evidence="10 11" key="1">
    <citation type="submission" date="2017-04" db="EMBL/GenBank/DDBJ databases">
        <title>Genome Sequence of the Model Brown-Rot Fungus Postia placenta SB12.</title>
        <authorList>
            <consortium name="DOE Joint Genome Institute"/>
            <person name="Gaskell J."/>
            <person name="Kersten P."/>
            <person name="Larrondo L.F."/>
            <person name="Canessa P."/>
            <person name="Martinez D."/>
            <person name="Hibbett D."/>
            <person name="Schmoll M."/>
            <person name="Kubicek C.P."/>
            <person name="Martinez A.T."/>
            <person name="Yadav J."/>
            <person name="Master E."/>
            <person name="Magnuson J.K."/>
            <person name="James T."/>
            <person name="Yaver D."/>
            <person name="Berka R."/>
            <person name="Labutti K."/>
            <person name="Lipzen A."/>
            <person name="Aerts A."/>
            <person name="Barry K."/>
            <person name="Henrissat B."/>
            <person name="Blanchette R."/>
            <person name="Grigoriev I."/>
            <person name="Cullen D."/>
        </authorList>
    </citation>
    <scope>NUCLEOTIDE SEQUENCE [LARGE SCALE GENOMIC DNA]</scope>
    <source>
        <strain evidence="10 11">MAD-698-R-SB12</strain>
    </source>
</reference>
<keyword evidence="5" id="KW-0238">DNA-binding</keyword>
<feature type="compositionally biased region" description="Polar residues" evidence="8">
    <location>
        <begin position="173"/>
        <end position="183"/>
    </location>
</feature>
<dbReference type="GO" id="GO:0008270">
    <property type="term" value="F:zinc ion binding"/>
    <property type="evidence" value="ECO:0007669"/>
    <property type="project" value="InterPro"/>
</dbReference>
<dbReference type="SMART" id="SM00906">
    <property type="entry name" value="Fungal_trans"/>
    <property type="match status" value="1"/>
</dbReference>
<dbReference type="STRING" id="670580.A0A1X6NFD3"/>
<feature type="region of interest" description="Disordered" evidence="8">
    <location>
        <begin position="865"/>
        <end position="886"/>
    </location>
</feature>
<evidence type="ECO:0000256" key="7">
    <source>
        <dbReference type="ARBA" id="ARBA00023242"/>
    </source>
</evidence>
<dbReference type="PANTHER" id="PTHR31313:SF81">
    <property type="entry name" value="TY1 ENHANCER ACTIVATOR"/>
    <property type="match status" value="1"/>
</dbReference>
<dbReference type="GO" id="GO:0005634">
    <property type="term" value="C:nucleus"/>
    <property type="evidence" value="ECO:0007669"/>
    <property type="project" value="UniProtKB-SubCell"/>
</dbReference>
<sequence length="886" mass="99093">MMSLADYSYDPGALNDSDDGDPGPSNFKGIKRGSRACDRCRKLKSKCEATSGNKCKNCAAAGTPCTYQGPSFKRGPPKGYIHAIEQRWHQVECILGSLMAIPQAQNVVSQLRADSFANSILDRVDSGPYGPRGRALERQGVTSGDFYATIMGAPEASRDDRRVRRQSRMTREIVSSENPSVLATPTKDWQDQLIRRLSGGQIPEYPISPIHTSASPASASSSSYRGISEAVEPGRQRRRLEGSYVQDSSPLHQGIYEGGGGSDDSYSNWDELDDTADSFGHLALDDHKEVRILSDRAEDSKDIDGLWKFPTLKEEARSEDSTFSVFDAENDPRIALPSLEIQRHLVQLYFVYVHPFFPVIHKSHFLANFPIQNRSDSQIFGGQHPSASERMPMQKINKLLLLAMFSVAARYADHRLDSVLGEDLRAVGVKCAIGAREILNNWKDRGRDIFTPVEKQLRKQIWWSCCITDKLSAMWMGRPITFRANDYSTLKPDITEEDNELWQPYLPDALGPDFMPRPAMTISCYRDQCELSMIITDIMDQIYPVRTSKDKPRRQLMQELEYRLHHWSLNLPQHLRYSPASATVTPLSHILVLHIEYYAAVLLLHRAFIPHANGGIHDSGAGNLPGDTLPMKSFDICQSAAANISAIVTVLHEKYGLDRAPSFLSIYLQSAGIMHVITLTRRPQDAQATIGLKECIDALRYMEGIWPSATRVRKLLEGVKVLRDEVPMSLQSQQQPSRHKRSAEEALGADQVEQGLSQSTYERAGYSREEVSQPSVALEEDTTARFMMQTLGLDVPGLDASPSYYSGYQFWPHSDYDEGIMHDDTMEVPTTSPSTNLAEGTFSFCQQQLVPEFVQGVHYPILDPSNLFPQGPHPNRNPRGTHGPGL</sequence>
<evidence type="ECO:0000313" key="11">
    <source>
        <dbReference type="Proteomes" id="UP000194127"/>
    </source>
</evidence>
<accession>A0A1X6NFD3</accession>
<comment type="subcellular location">
    <subcellularLocation>
        <location evidence="1">Nucleus</location>
    </subcellularLocation>
</comment>
<protein>
    <recommendedName>
        <fullName evidence="9">Zn(2)-C6 fungal-type domain-containing protein</fullName>
    </recommendedName>
</protein>
<dbReference type="SUPFAM" id="SSF57701">
    <property type="entry name" value="Zn2/Cys6 DNA-binding domain"/>
    <property type="match status" value="1"/>
</dbReference>
<dbReference type="InterPro" id="IPR007219">
    <property type="entry name" value="XnlR_reg_dom"/>
</dbReference>
<name>A0A1X6NFD3_9APHY</name>
<keyword evidence="6" id="KW-0804">Transcription</keyword>
<evidence type="ECO:0000313" key="10">
    <source>
        <dbReference type="EMBL" id="OSX67230.1"/>
    </source>
</evidence>
<dbReference type="GO" id="GO:0006351">
    <property type="term" value="P:DNA-templated transcription"/>
    <property type="evidence" value="ECO:0007669"/>
    <property type="project" value="InterPro"/>
</dbReference>
<feature type="region of interest" description="Disordered" evidence="8">
    <location>
        <begin position="154"/>
        <end position="187"/>
    </location>
</feature>
<dbReference type="RefSeq" id="XP_024344024.1">
    <property type="nucleotide sequence ID" value="XM_024487830.1"/>
</dbReference>
<keyword evidence="3" id="KW-0862">Zinc</keyword>
<feature type="region of interest" description="Disordered" evidence="8">
    <location>
        <begin position="727"/>
        <end position="754"/>
    </location>
</feature>
<dbReference type="GeneID" id="36332779"/>
<evidence type="ECO:0000256" key="1">
    <source>
        <dbReference type="ARBA" id="ARBA00004123"/>
    </source>
</evidence>
<keyword evidence="4" id="KW-0805">Transcription regulation</keyword>
<evidence type="ECO:0000256" key="5">
    <source>
        <dbReference type="ARBA" id="ARBA00023125"/>
    </source>
</evidence>
<keyword evidence="7" id="KW-0539">Nucleus</keyword>
<keyword evidence="2" id="KW-0479">Metal-binding</keyword>
<dbReference type="GO" id="GO:0003677">
    <property type="term" value="F:DNA binding"/>
    <property type="evidence" value="ECO:0007669"/>
    <property type="project" value="UniProtKB-KW"/>
</dbReference>
<feature type="compositionally biased region" description="Basic and acidic residues" evidence="8">
    <location>
        <begin position="232"/>
        <end position="241"/>
    </location>
</feature>
<dbReference type="AlphaFoldDB" id="A0A1X6NFD3"/>
<dbReference type="PROSITE" id="PS00463">
    <property type="entry name" value="ZN2_CY6_FUNGAL_1"/>
    <property type="match status" value="1"/>
</dbReference>
<evidence type="ECO:0000259" key="9">
    <source>
        <dbReference type="PROSITE" id="PS50048"/>
    </source>
</evidence>
<evidence type="ECO:0000256" key="6">
    <source>
        <dbReference type="ARBA" id="ARBA00023163"/>
    </source>
</evidence>
<dbReference type="Gene3D" id="4.10.240.10">
    <property type="entry name" value="Zn(2)-C6 fungal-type DNA-binding domain"/>
    <property type="match status" value="1"/>
</dbReference>
<dbReference type="EMBL" id="KZ110591">
    <property type="protein sequence ID" value="OSX67230.1"/>
    <property type="molecule type" value="Genomic_DNA"/>
</dbReference>
<dbReference type="GO" id="GO:0000981">
    <property type="term" value="F:DNA-binding transcription factor activity, RNA polymerase II-specific"/>
    <property type="evidence" value="ECO:0007669"/>
    <property type="project" value="InterPro"/>
</dbReference>
<dbReference type="Pfam" id="PF00172">
    <property type="entry name" value="Zn_clus"/>
    <property type="match status" value="1"/>
</dbReference>
<dbReference type="InterPro" id="IPR036864">
    <property type="entry name" value="Zn2-C6_fun-type_DNA-bd_sf"/>
</dbReference>
<dbReference type="Proteomes" id="UP000194127">
    <property type="component" value="Unassembled WGS sequence"/>
</dbReference>
<feature type="compositionally biased region" description="Low complexity" evidence="8">
    <location>
        <begin position="207"/>
        <end position="228"/>
    </location>
</feature>
<proteinExistence type="predicted"/>
<dbReference type="PROSITE" id="PS50048">
    <property type="entry name" value="ZN2_CY6_FUNGAL_2"/>
    <property type="match status" value="1"/>
</dbReference>
<dbReference type="InterPro" id="IPR051615">
    <property type="entry name" value="Transcr_Regulatory_Elem"/>
</dbReference>
<dbReference type="CDD" id="cd00067">
    <property type="entry name" value="GAL4"/>
    <property type="match status" value="1"/>
</dbReference>
<feature type="domain" description="Zn(2)-C6 fungal-type" evidence="9">
    <location>
        <begin position="36"/>
        <end position="67"/>
    </location>
</feature>
<feature type="region of interest" description="Disordered" evidence="8">
    <location>
        <begin position="1"/>
        <end position="28"/>
    </location>
</feature>